<evidence type="ECO:0000313" key="4">
    <source>
        <dbReference type="Proteomes" id="UP000326565"/>
    </source>
</evidence>
<feature type="compositionally biased region" description="Basic and acidic residues" evidence="1">
    <location>
        <begin position="45"/>
        <end position="59"/>
    </location>
</feature>
<organism evidence="3 4">
    <name type="scientific">Aspergillus leporis</name>
    <dbReference type="NCBI Taxonomy" id="41062"/>
    <lineage>
        <taxon>Eukaryota</taxon>
        <taxon>Fungi</taxon>
        <taxon>Dikarya</taxon>
        <taxon>Ascomycota</taxon>
        <taxon>Pezizomycotina</taxon>
        <taxon>Eurotiomycetes</taxon>
        <taxon>Eurotiomycetidae</taxon>
        <taxon>Eurotiales</taxon>
        <taxon>Aspergillaceae</taxon>
        <taxon>Aspergillus</taxon>
        <taxon>Aspergillus subgen. Circumdati</taxon>
    </lineage>
</organism>
<evidence type="ECO:0000256" key="1">
    <source>
        <dbReference type="SAM" id="MobiDB-lite"/>
    </source>
</evidence>
<keyword evidence="2" id="KW-0732">Signal</keyword>
<protein>
    <recommendedName>
        <fullName evidence="5">Secreted protein</fullName>
    </recommendedName>
</protein>
<keyword evidence="4" id="KW-1185">Reference proteome</keyword>
<evidence type="ECO:0000313" key="3">
    <source>
        <dbReference type="EMBL" id="KAB8067237.1"/>
    </source>
</evidence>
<name>A0A5N5WI66_9EURO</name>
<feature type="chain" id="PRO_5024919314" description="Secreted protein" evidence="2">
    <location>
        <begin position="30"/>
        <end position="114"/>
    </location>
</feature>
<sequence length="114" mass="12926">MWTFRSWLAWGGASLLMILFSSRVDEGLGVIWSSTKSRHSPHRCGMTDDKPGHRNDPAGHRTRLGRRRHPVGAVASPCSIQSPSSLRCPSTRELLRDVSFHRDREKSYPAQCKR</sequence>
<evidence type="ECO:0008006" key="5">
    <source>
        <dbReference type="Google" id="ProtNLM"/>
    </source>
</evidence>
<gene>
    <name evidence="3" type="ORF">BDV29DRAFT_186539</name>
</gene>
<dbReference type="AlphaFoldDB" id="A0A5N5WI66"/>
<dbReference type="Proteomes" id="UP000326565">
    <property type="component" value="Unassembled WGS sequence"/>
</dbReference>
<feature type="signal peptide" evidence="2">
    <location>
        <begin position="1"/>
        <end position="29"/>
    </location>
</feature>
<dbReference type="EMBL" id="ML732524">
    <property type="protein sequence ID" value="KAB8067237.1"/>
    <property type="molecule type" value="Genomic_DNA"/>
</dbReference>
<reference evidence="3 4" key="1">
    <citation type="submission" date="2019-04" db="EMBL/GenBank/DDBJ databases">
        <title>Friends and foes A comparative genomics study of 23 Aspergillus species from section Flavi.</title>
        <authorList>
            <consortium name="DOE Joint Genome Institute"/>
            <person name="Kjaerbolling I."/>
            <person name="Vesth T."/>
            <person name="Frisvad J.C."/>
            <person name="Nybo J.L."/>
            <person name="Theobald S."/>
            <person name="Kildgaard S."/>
            <person name="Isbrandt T."/>
            <person name="Kuo A."/>
            <person name="Sato A."/>
            <person name="Lyhne E.K."/>
            <person name="Kogle M.E."/>
            <person name="Wiebenga A."/>
            <person name="Kun R.S."/>
            <person name="Lubbers R.J."/>
            <person name="Makela M.R."/>
            <person name="Barry K."/>
            <person name="Chovatia M."/>
            <person name="Clum A."/>
            <person name="Daum C."/>
            <person name="Haridas S."/>
            <person name="He G."/>
            <person name="LaButti K."/>
            <person name="Lipzen A."/>
            <person name="Mondo S."/>
            <person name="Riley R."/>
            <person name="Salamov A."/>
            <person name="Simmons B.A."/>
            <person name="Magnuson J.K."/>
            <person name="Henrissat B."/>
            <person name="Mortensen U.H."/>
            <person name="Larsen T.O."/>
            <person name="Devries R.P."/>
            <person name="Grigoriev I.V."/>
            <person name="Machida M."/>
            <person name="Baker S.E."/>
            <person name="Andersen M.R."/>
        </authorList>
    </citation>
    <scope>NUCLEOTIDE SEQUENCE [LARGE SCALE GENOMIC DNA]</scope>
    <source>
        <strain evidence="3 4">CBS 151.66</strain>
    </source>
</reference>
<evidence type="ECO:0000256" key="2">
    <source>
        <dbReference type="SAM" id="SignalP"/>
    </source>
</evidence>
<feature type="region of interest" description="Disordered" evidence="1">
    <location>
        <begin position="35"/>
        <end position="83"/>
    </location>
</feature>
<accession>A0A5N5WI66</accession>
<proteinExistence type="predicted"/>
<feature type="compositionally biased region" description="Basic residues" evidence="1">
    <location>
        <begin position="60"/>
        <end position="70"/>
    </location>
</feature>